<feature type="region of interest" description="Disordered" evidence="1">
    <location>
        <begin position="1"/>
        <end position="46"/>
    </location>
</feature>
<accession>A0A245ZJ73</accession>
<evidence type="ECO:0000313" key="2">
    <source>
        <dbReference type="EMBL" id="OWK29776.1"/>
    </source>
</evidence>
<name>A0A245ZJ73_9SPHN</name>
<feature type="compositionally biased region" description="Acidic residues" evidence="1">
    <location>
        <begin position="36"/>
        <end position="46"/>
    </location>
</feature>
<keyword evidence="3" id="KW-1185">Reference proteome</keyword>
<dbReference type="EMBL" id="NBBJ01000003">
    <property type="protein sequence ID" value="OWK29776.1"/>
    <property type="molecule type" value="Genomic_DNA"/>
</dbReference>
<dbReference type="RefSeq" id="WP_169715687.1">
    <property type="nucleotide sequence ID" value="NZ_NBBJ01000003.1"/>
</dbReference>
<protein>
    <submittedName>
        <fullName evidence="2">Uncharacterized protein</fullName>
    </submittedName>
</protein>
<sequence>MKPSHIPGNEPDPGDMSVEPGMPVLTGDTEEHSLLEDEADTPGDFA</sequence>
<dbReference type="Proteomes" id="UP000197783">
    <property type="component" value="Unassembled WGS sequence"/>
</dbReference>
<evidence type="ECO:0000313" key="3">
    <source>
        <dbReference type="Proteomes" id="UP000197783"/>
    </source>
</evidence>
<reference evidence="2 3" key="1">
    <citation type="submission" date="2017-03" db="EMBL/GenBank/DDBJ databases">
        <title>Genome sequence of Sphingomonas mucosissima DSM 17494.</title>
        <authorList>
            <person name="Poehlein A."/>
            <person name="Wuebbeler J.H."/>
            <person name="Steinbuechel A."/>
            <person name="Daniel R."/>
        </authorList>
    </citation>
    <scope>NUCLEOTIDE SEQUENCE [LARGE SCALE GENOMIC DNA]</scope>
    <source>
        <strain evidence="2 3">DSM 17494</strain>
    </source>
</reference>
<dbReference type="AlphaFoldDB" id="A0A245ZJ73"/>
<comment type="caution">
    <text evidence="2">The sequence shown here is derived from an EMBL/GenBank/DDBJ whole genome shotgun (WGS) entry which is preliminary data.</text>
</comment>
<proteinExistence type="predicted"/>
<evidence type="ECO:0000256" key="1">
    <source>
        <dbReference type="SAM" id="MobiDB-lite"/>
    </source>
</evidence>
<gene>
    <name evidence="2" type="ORF">SPMU_21970</name>
</gene>
<organism evidence="2 3">
    <name type="scientific">Sphingomonas mucosissima</name>
    <dbReference type="NCBI Taxonomy" id="370959"/>
    <lineage>
        <taxon>Bacteria</taxon>
        <taxon>Pseudomonadati</taxon>
        <taxon>Pseudomonadota</taxon>
        <taxon>Alphaproteobacteria</taxon>
        <taxon>Sphingomonadales</taxon>
        <taxon>Sphingomonadaceae</taxon>
        <taxon>Sphingomonas</taxon>
    </lineage>
</organism>